<evidence type="ECO:0000313" key="3">
    <source>
        <dbReference type="Proteomes" id="UP000636709"/>
    </source>
</evidence>
<name>A0A835BLL1_9POAL</name>
<reference evidence="2" key="1">
    <citation type="submission" date="2020-07" db="EMBL/GenBank/DDBJ databases">
        <title>Genome sequence and genetic diversity analysis of an under-domesticated orphan crop, white fonio (Digitaria exilis).</title>
        <authorList>
            <person name="Bennetzen J.L."/>
            <person name="Chen S."/>
            <person name="Ma X."/>
            <person name="Wang X."/>
            <person name="Yssel A.E.J."/>
            <person name="Chaluvadi S.R."/>
            <person name="Johnson M."/>
            <person name="Gangashetty P."/>
            <person name="Hamidou F."/>
            <person name="Sanogo M.D."/>
            <person name="Zwaenepoel A."/>
            <person name="Wallace J."/>
            <person name="Van De Peer Y."/>
            <person name="Van Deynze A."/>
        </authorList>
    </citation>
    <scope>NUCLEOTIDE SEQUENCE</scope>
    <source>
        <tissue evidence="2">Leaves</tissue>
    </source>
</reference>
<comment type="caution">
    <text evidence="2">The sequence shown here is derived from an EMBL/GenBank/DDBJ whole genome shotgun (WGS) entry which is preliminary data.</text>
</comment>
<gene>
    <name evidence="2" type="ORF">HU200_033384</name>
</gene>
<proteinExistence type="predicted"/>
<feature type="region of interest" description="Disordered" evidence="1">
    <location>
        <begin position="25"/>
        <end position="64"/>
    </location>
</feature>
<evidence type="ECO:0000313" key="2">
    <source>
        <dbReference type="EMBL" id="KAF8702040.1"/>
    </source>
</evidence>
<dbReference type="AlphaFoldDB" id="A0A835BLL1"/>
<dbReference type="Proteomes" id="UP000636709">
    <property type="component" value="Unassembled WGS sequence"/>
</dbReference>
<keyword evidence="3" id="KW-1185">Reference proteome</keyword>
<sequence>MAPCAAHTAAPGRPMVSVEVTQLNGLQQRRPQHRSHRPHGTAPRRALAVPCSPPPRCRTPQALV</sequence>
<evidence type="ECO:0000256" key="1">
    <source>
        <dbReference type="SAM" id="MobiDB-lite"/>
    </source>
</evidence>
<organism evidence="2 3">
    <name type="scientific">Digitaria exilis</name>
    <dbReference type="NCBI Taxonomy" id="1010633"/>
    <lineage>
        <taxon>Eukaryota</taxon>
        <taxon>Viridiplantae</taxon>
        <taxon>Streptophyta</taxon>
        <taxon>Embryophyta</taxon>
        <taxon>Tracheophyta</taxon>
        <taxon>Spermatophyta</taxon>
        <taxon>Magnoliopsida</taxon>
        <taxon>Liliopsida</taxon>
        <taxon>Poales</taxon>
        <taxon>Poaceae</taxon>
        <taxon>PACMAD clade</taxon>
        <taxon>Panicoideae</taxon>
        <taxon>Panicodae</taxon>
        <taxon>Paniceae</taxon>
        <taxon>Anthephorinae</taxon>
        <taxon>Digitaria</taxon>
    </lineage>
</organism>
<dbReference type="EMBL" id="JACEFO010001795">
    <property type="protein sequence ID" value="KAF8702040.1"/>
    <property type="molecule type" value="Genomic_DNA"/>
</dbReference>
<accession>A0A835BLL1</accession>
<feature type="compositionally biased region" description="Basic residues" evidence="1">
    <location>
        <begin position="30"/>
        <end position="39"/>
    </location>
</feature>
<protein>
    <submittedName>
        <fullName evidence="2">Uncharacterized protein</fullName>
    </submittedName>
</protein>